<name>A0AAE3XSM5_9BACT</name>
<dbReference type="InterPro" id="IPR014994">
    <property type="entry name" value="DUF1843"/>
</dbReference>
<dbReference type="AlphaFoldDB" id="A0AAE3XSM5"/>
<sequence>MIIQPYGAGIREAIASNDVEQMKAMAENTKKFIKENGDISTALVELLDKIDQLEKK</sequence>
<dbReference type="Pfam" id="PF08898">
    <property type="entry name" value="DUF1843"/>
    <property type="match status" value="1"/>
</dbReference>
<proteinExistence type="predicted"/>
<protein>
    <recommendedName>
        <fullName evidence="1">DUF1843 domain-containing protein</fullName>
    </recommendedName>
</protein>
<evidence type="ECO:0000313" key="3">
    <source>
        <dbReference type="Proteomes" id="UP001185092"/>
    </source>
</evidence>
<gene>
    <name evidence="2" type="ORF">HNQ88_003905</name>
</gene>
<reference evidence="2" key="1">
    <citation type="submission" date="2023-07" db="EMBL/GenBank/DDBJ databases">
        <title>Genomic Encyclopedia of Type Strains, Phase IV (KMG-IV): sequencing the most valuable type-strain genomes for metagenomic binning, comparative biology and taxonomic classification.</title>
        <authorList>
            <person name="Goeker M."/>
        </authorList>
    </citation>
    <scope>NUCLEOTIDE SEQUENCE</scope>
    <source>
        <strain evidence="2">DSM 26174</strain>
    </source>
</reference>
<dbReference type="Proteomes" id="UP001185092">
    <property type="component" value="Unassembled WGS sequence"/>
</dbReference>
<evidence type="ECO:0000313" key="2">
    <source>
        <dbReference type="EMBL" id="MDR6240829.1"/>
    </source>
</evidence>
<accession>A0AAE3XSM5</accession>
<organism evidence="2 3">
    <name type="scientific">Aureibacter tunicatorum</name>
    <dbReference type="NCBI Taxonomy" id="866807"/>
    <lineage>
        <taxon>Bacteria</taxon>
        <taxon>Pseudomonadati</taxon>
        <taxon>Bacteroidota</taxon>
        <taxon>Cytophagia</taxon>
        <taxon>Cytophagales</taxon>
        <taxon>Persicobacteraceae</taxon>
        <taxon>Aureibacter</taxon>
    </lineage>
</organism>
<keyword evidence="3" id="KW-1185">Reference proteome</keyword>
<dbReference type="RefSeq" id="WP_309941121.1">
    <property type="nucleotide sequence ID" value="NZ_AP025306.1"/>
</dbReference>
<feature type="domain" description="DUF1843" evidence="1">
    <location>
        <begin position="5"/>
        <end position="54"/>
    </location>
</feature>
<comment type="caution">
    <text evidence="2">The sequence shown here is derived from an EMBL/GenBank/DDBJ whole genome shotgun (WGS) entry which is preliminary data.</text>
</comment>
<dbReference type="EMBL" id="JAVDQD010000005">
    <property type="protein sequence ID" value="MDR6240829.1"/>
    <property type="molecule type" value="Genomic_DNA"/>
</dbReference>
<evidence type="ECO:0000259" key="1">
    <source>
        <dbReference type="Pfam" id="PF08898"/>
    </source>
</evidence>